<dbReference type="Pfam" id="PF02373">
    <property type="entry name" value="JmjC"/>
    <property type="match status" value="1"/>
</dbReference>
<sequence length="215" mass="24396">FPKLYDAFLNALPFKSCTQPDGSLNLTSYLPKVLNPPDLGPKLYIATGVESIDNGTTNLSMGSSDAVYIMTHSYKSGYEFENIKCAALWHVFKYEDAAKIRMYLNKSVVKNMSKINDYIHDQELYLTEPMLNELREKYDVRPYQIYQNPGDAVFIPAGCVYQILNLSNCIQISTGYISPERTIQTIHITNELSKLPKNHPKNGDIAQVENHIVYS</sequence>
<dbReference type="AlphaFoldDB" id="A0A137NYS8"/>
<dbReference type="PANTHER" id="PTHR12549">
    <property type="entry name" value="JMJC DOMAIN-CONTAINING HISTONE DEMETHYLATION PROTEIN"/>
    <property type="match status" value="1"/>
</dbReference>
<evidence type="ECO:0000256" key="1">
    <source>
        <dbReference type="ARBA" id="ARBA00004123"/>
    </source>
</evidence>
<dbReference type="GO" id="GO:0000785">
    <property type="term" value="C:chromatin"/>
    <property type="evidence" value="ECO:0007669"/>
    <property type="project" value="TreeGrafter"/>
</dbReference>
<dbReference type="GO" id="GO:0031490">
    <property type="term" value="F:chromatin DNA binding"/>
    <property type="evidence" value="ECO:0007669"/>
    <property type="project" value="TreeGrafter"/>
</dbReference>
<dbReference type="Proteomes" id="UP000070444">
    <property type="component" value="Unassembled WGS sequence"/>
</dbReference>
<keyword evidence="3" id="KW-0539">Nucleus</keyword>
<dbReference type="GO" id="GO:0003712">
    <property type="term" value="F:transcription coregulator activity"/>
    <property type="evidence" value="ECO:0007669"/>
    <property type="project" value="TreeGrafter"/>
</dbReference>
<accession>A0A137NYS8</accession>
<organism evidence="5 6">
    <name type="scientific">Conidiobolus coronatus (strain ATCC 28846 / CBS 209.66 / NRRL 28638)</name>
    <name type="common">Delacroixia coronata</name>
    <dbReference type="NCBI Taxonomy" id="796925"/>
    <lineage>
        <taxon>Eukaryota</taxon>
        <taxon>Fungi</taxon>
        <taxon>Fungi incertae sedis</taxon>
        <taxon>Zoopagomycota</taxon>
        <taxon>Entomophthoromycotina</taxon>
        <taxon>Entomophthoromycetes</taxon>
        <taxon>Entomophthorales</taxon>
        <taxon>Ancylistaceae</taxon>
        <taxon>Conidiobolus</taxon>
    </lineage>
</organism>
<dbReference type="GO" id="GO:0000118">
    <property type="term" value="C:histone deacetylase complex"/>
    <property type="evidence" value="ECO:0007669"/>
    <property type="project" value="TreeGrafter"/>
</dbReference>
<reference evidence="5 6" key="1">
    <citation type="journal article" date="2015" name="Genome Biol. Evol.">
        <title>Phylogenomic analyses indicate that early fungi evolved digesting cell walls of algal ancestors of land plants.</title>
        <authorList>
            <person name="Chang Y."/>
            <person name="Wang S."/>
            <person name="Sekimoto S."/>
            <person name="Aerts A.L."/>
            <person name="Choi C."/>
            <person name="Clum A."/>
            <person name="LaButti K.M."/>
            <person name="Lindquist E.A."/>
            <person name="Yee Ngan C."/>
            <person name="Ohm R.A."/>
            <person name="Salamov A.A."/>
            <person name="Grigoriev I.V."/>
            <person name="Spatafora J.W."/>
            <person name="Berbee M.L."/>
        </authorList>
    </citation>
    <scope>NUCLEOTIDE SEQUENCE [LARGE SCALE GENOMIC DNA]</scope>
    <source>
        <strain evidence="5 6">NRRL 28638</strain>
    </source>
</reference>
<dbReference type="InterPro" id="IPR003347">
    <property type="entry name" value="JmjC_dom"/>
</dbReference>
<dbReference type="STRING" id="796925.A0A137NYS8"/>
<name>A0A137NYS8_CONC2</name>
<evidence type="ECO:0000256" key="2">
    <source>
        <dbReference type="ARBA" id="ARBA00022723"/>
    </source>
</evidence>
<feature type="domain" description="JmjC" evidence="4">
    <location>
        <begin position="8"/>
        <end position="193"/>
    </location>
</feature>
<comment type="subcellular location">
    <subcellularLocation>
        <location evidence="1">Nucleus</location>
    </subcellularLocation>
</comment>
<feature type="non-terminal residue" evidence="5">
    <location>
        <position position="215"/>
    </location>
</feature>
<evidence type="ECO:0000256" key="3">
    <source>
        <dbReference type="ARBA" id="ARBA00023242"/>
    </source>
</evidence>
<dbReference type="PANTHER" id="PTHR12549:SF38">
    <property type="entry name" value="JMJC DOMAIN-CONTAINING HISTONE DEMETHYLASE 2, ISOFORM A"/>
    <property type="match status" value="1"/>
</dbReference>
<dbReference type="GO" id="GO:0006357">
    <property type="term" value="P:regulation of transcription by RNA polymerase II"/>
    <property type="evidence" value="ECO:0007669"/>
    <property type="project" value="TreeGrafter"/>
</dbReference>
<dbReference type="GO" id="GO:0046872">
    <property type="term" value="F:metal ion binding"/>
    <property type="evidence" value="ECO:0007669"/>
    <property type="project" value="UniProtKB-KW"/>
</dbReference>
<feature type="non-terminal residue" evidence="5">
    <location>
        <position position="1"/>
    </location>
</feature>
<proteinExistence type="predicted"/>
<dbReference type="Gene3D" id="2.60.120.650">
    <property type="entry name" value="Cupin"/>
    <property type="match status" value="1"/>
</dbReference>
<evidence type="ECO:0000259" key="4">
    <source>
        <dbReference type="PROSITE" id="PS51184"/>
    </source>
</evidence>
<protein>
    <recommendedName>
        <fullName evidence="4">JmjC domain-containing protein</fullName>
    </recommendedName>
</protein>
<dbReference type="GO" id="GO:0032454">
    <property type="term" value="F:histone H3K9 demethylase activity"/>
    <property type="evidence" value="ECO:0007669"/>
    <property type="project" value="InterPro"/>
</dbReference>
<keyword evidence="6" id="KW-1185">Reference proteome</keyword>
<dbReference type="PROSITE" id="PS51184">
    <property type="entry name" value="JMJC"/>
    <property type="match status" value="1"/>
</dbReference>
<dbReference type="InterPro" id="IPR045109">
    <property type="entry name" value="LSDs-like"/>
</dbReference>
<dbReference type="OrthoDB" id="1667110at2759"/>
<dbReference type="SUPFAM" id="SSF51197">
    <property type="entry name" value="Clavaminate synthase-like"/>
    <property type="match status" value="1"/>
</dbReference>
<dbReference type="SMART" id="SM00558">
    <property type="entry name" value="JmjC"/>
    <property type="match status" value="1"/>
</dbReference>
<evidence type="ECO:0000313" key="6">
    <source>
        <dbReference type="Proteomes" id="UP000070444"/>
    </source>
</evidence>
<dbReference type="EMBL" id="KQ964605">
    <property type="protein sequence ID" value="KXN67927.1"/>
    <property type="molecule type" value="Genomic_DNA"/>
</dbReference>
<keyword evidence="2" id="KW-0479">Metal-binding</keyword>
<gene>
    <name evidence="5" type="ORF">CONCODRAFT_24078</name>
</gene>
<evidence type="ECO:0000313" key="5">
    <source>
        <dbReference type="EMBL" id="KXN67927.1"/>
    </source>
</evidence>